<keyword evidence="4" id="KW-0961">Cell wall biogenesis/degradation</keyword>
<comment type="catalytic activity">
    <reaction evidence="5">
        <text>[(1-&gt;4)-alpha-D-galacturonosyl methyl ester](n) + n H2O = [(1-&gt;4)-alpha-D-galacturonosyl](n) + n methanol + n H(+)</text>
        <dbReference type="Rhea" id="RHEA:22380"/>
        <dbReference type="Rhea" id="RHEA-COMP:14570"/>
        <dbReference type="Rhea" id="RHEA-COMP:14573"/>
        <dbReference type="ChEBI" id="CHEBI:15377"/>
        <dbReference type="ChEBI" id="CHEBI:15378"/>
        <dbReference type="ChEBI" id="CHEBI:17790"/>
        <dbReference type="ChEBI" id="CHEBI:140522"/>
        <dbReference type="ChEBI" id="CHEBI:140523"/>
        <dbReference type="EC" id="3.1.1.11"/>
    </reaction>
</comment>
<reference evidence="7 8" key="1">
    <citation type="journal article" date="2018" name="Mol. Plant">
        <title>The genome of Artemisia annua provides insight into the evolution of Asteraceae family and artemisinin biosynthesis.</title>
        <authorList>
            <person name="Shen Q."/>
            <person name="Zhang L."/>
            <person name="Liao Z."/>
            <person name="Wang S."/>
            <person name="Yan T."/>
            <person name="Shi P."/>
            <person name="Liu M."/>
            <person name="Fu X."/>
            <person name="Pan Q."/>
            <person name="Wang Y."/>
            <person name="Lv Z."/>
            <person name="Lu X."/>
            <person name="Zhang F."/>
            <person name="Jiang W."/>
            <person name="Ma Y."/>
            <person name="Chen M."/>
            <person name="Hao X."/>
            <person name="Li L."/>
            <person name="Tang Y."/>
            <person name="Lv G."/>
            <person name="Zhou Y."/>
            <person name="Sun X."/>
            <person name="Brodelius P.E."/>
            <person name="Rose J.K.C."/>
            <person name="Tang K."/>
        </authorList>
    </citation>
    <scope>NUCLEOTIDE SEQUENCE [LARGE SCALE GENOMIC DNA]</scope>
    <source>
        <strain evidence="8">cv. Huhao1</strain>
        <tissue evidence="7">Leaf</tissue>
    </source>
</reference>
<dbReference type="Pfam" id="PF01095">
    <property type="entry name" value="Pectinesterase"/>
    <property type="match status" value="1"/>
</dbReference>
<accession>A0A2U1LRT5</accession>
<comment type="pathway">
    <text evidence="1">Glycan metabolism; pectin degradation; 2-dehydro-3-deoxy-D-gluconate from pectin: step 1/5.</text>
</comment>
<evidence type="ECO:0000256" key="4">
    <source>
        <dbReference type="ARBA" id="ARBA00023316"/>
    </source>
</evidence>
<keyword evidence="3" id="KW-0063">Aspartyl esterase</keyword>
<organism evidence="7 8">
    <name type="scientific">Artemisia annua</name>
    <name type="common">Sweet wormwood</name>
    <dbReference type="NCBI Taxonomy" id="35608"/>
    <lineage>
        <taxon>Eukaryota</taxon>
        <taxon>Viridiplantae</taxon>
        <taxon>Streptophyta</taxon>
        <taxon>Embryophyta</taxon>
        <taxon>Tracheophyta</taxon>
        <taxon>Spermatophyta</taxon>
        <taxon>Magnoliopsida</taxon>
        <taxon>eudicotyledons</taxon>
        <taxon>Gunneridae</taxon>
        <taxon>Pentapetalae</taxon>
        <taxon>asterids</taxon>
        <taxon>campanulids</taxon>
        <taxon>Asterales</taxon>
        <taxon>Asteraceae</taxon>
        <taxon>Asteroideae</taxon>
        <taxon>Anthemideae</taxon>
        <taxon>Artemisiinae</taxon>
        <taxon>Artemisia</taxon>
    </lineage>
</organism>
<dbReference type="UniPathway" id="UPA00545">
    <property type="reaction ID" value="UER00823"/>
</dbReference>
<dbReference type="STRING" id="35608.A0A2U1LRT5"/>
<proteinExistence type="predicted"/>
<name>A0A2U1LRT5_ARTAN</name>
<dbReference type="InterPro" id="IPR000070">
    <property type="entry name" value="Pectinesterase_cat"/>
</dbReference>
<dbReference type="InterPro" id="IPR011050">
    <property type="entry name" value="Pectin_lyase_fold/virulence"/>
</dbReference>
<evidence type="ECO:0000313" key="7">
    <source>
        <dbReference type="EMBL" id="PWA51705.1"/>
    </source>
</evidence>
<feature type="domain" description="Pectinesterase catalytic" evidence="6">
    <location>
        <begin position="81"/>
        <end position="134"/>
    </location>
</feature>
<dbReference type="Proteomes" id="UP000245207">
    <property type="component" value="Unassembled WGS sequence"/>
</dbReference>
<dbReference type="InterPro" id="IPR012334">
    <property type="entry name" value="Pectin_lyas_fold"/>
</dbReference>
<dbReference type="SUPFAM" id="SSF51126">
    <property type="entry name" value="Pectin lyase-like"/>
    <property type="match status" value="1"/>
</dbReference>
<evidence type="ECO:0000256" key="2">
    <source>
        <dbReference type="ARBA" id="ARBA00022801"/>
    </source>
</evidence>
<evidence type="ECO:0000256" key="3">
    <source>
        <dbReference type="ARBA" id="ARBA00023085"/>
    </source>
</evidence>
<keyword evidence="2" id="KW-0378">Hydrolase</keyword>
<keyword evidence="8" id="KW-1185">Reference proteome</keyword>
<dbReference type="EMBL" id="PKPP01008054">
    <property type="protein sequence ID" value="PWA51705.1"/>
    <property type="molecule type" value="Genomic_DNA"/>
</dbReference>
<comment type="caution">
    <text evidence="7">The sequence shown here is derived from an EMBL/GenBank/DDBJ whole genome shotgun (WGS) entry which is preliminary data.</text>
</comment>
<evidence type="ECO:0000256" key="5">
    <source>
        <dbReference type="ARBA" id="ARBA00047928"/>
    </source>
</evidence>
<sequence>MSMRHLREMALNAALKCTELCLSNYLTGMPGLSNYRFAFYSSLPQCAIIVGGEELRKQVGAVAYIECDSKTQQHFSYKKNHSIKEGIYDEYVTETKDQVNVFMFGDGANNTIITGNRNHKTDWTTFKSATFHRVAIAELKDLQSKLKVIEKAVIELLMFIEQEKLGTYARLDSNEAKRSFN</sequence>
<dbReference type="AlphaFoldDB" id="A0A2U1LRT5"/>
<dbReference type="Gene3D" id="2.160.20.10">
    <property type="entry name" value="Single-stranded right-handed beta-helix, Pectin lyase-like"/>
    <property type="match status" value="1"/>
</dbReference>
<evidence type="ECO:0000256" key="1">
    <source>
        <dbReference type="ARBA" id="ARBA00005184"/>
    </source>
</evidence>
<protein>
    <recommendedName>
        <fullName evidence="6">Pectinesterase catalytic domain-containing protein</fullName>
    </recommendedName>
</protein>
<dbReference type="OrthoDB" id="1936831at2759"/>
<dbReference type="GO" id="GO:0030599">
    <property type="term" value="F:pectinesterase activity"/>
    <property type="evidence" value="ECO:0007669"/>
    <property type="project" value="UniProtKB-EC"/>
</dbReference>
<evidence type="ECO:0000313" key="8">
    <source>
        <dbReference type="Proteomes" id="UP000245207"/>
    </source>
</evidence>
<gene>
    <name evidence="7" type="ORF">CTI12_AA461520</name>
</gene>
<evidence type="ECO:0000259" key="6">
    <source>
        <dbReference type="Pfam" id="PF01095"/>
    </source>
</evidence>
<dbReference type="GO" id="GO:0042545">
    <property type="term" value="P:cell wall modification"/>
    <property type="evidence" value="ECO:0007669"/>
    <property type="project" value="InterPro"/>
</dbReference>
<dbReference type="GO" id="GO:0045490">
    <property type="term" value="P:pectin catabolic process"/>
    <property type="evidence" value="ECO:0007669"/>
    <property type="project" value="UniProtKB-UniPathway"/>
</dbReference>
<dbReference type="PANTHER" id="PTHR31707">
    <property type="entry name" value="PECTINESTERASE"/>
    <property type="match status" value="1"/>
</dbReference>